<gene>
    <name evidence="1" type="ORF">KC19_5G090500</name>
</gene>
<protein>
    <submittedName>
        <fullName evidence="1">Uncharacterized protein</fullName>
    </submittedName>
</protein>
<proteinExistence type="predicted"/>
<name>A0A8T0I1M4_CERPU</name>
<sequence>MNCEVGQWQERFYLPELTIVLSRVSQSGKRVESYIRCATEQAAFLQSISGGAFKLYSSRLLENVMLMEFDHKATRLQVLRNNRLFRFKCSTARLQLEFNI</sequence>
<dbReference type="EMBL" id="CM026425">
    <property type="protein sequence ID" value="KAG0576573.1"/>
    <property type="molecule type" value="Genomic_DNA"/>
</dbReference>
<reference evidence="1" key="1">
    <citation type="submission" date="2020-06" db="EMBL/GenBank/DDBJ databases">
        <title>WGS assembly of Ceratodon purpureus strain R40.</title>
        <authorList>
            <person name="Carey S.B."/>
            <person name="Jenkins J."/>
            <person name="Shu S."/>
            <person name="Lovell J.T."/>
            <person name="Sreedasyam A."/>
            <person name="Maumus F."/>
            <person name="Tiley G.P."/>
            <person name="Fernandez-Pozo N."/>
            <person name="Barry K."/>
            <person name="Chen C."/>
            <person name="Wang M."/>
            <person name="Lipzen A."/>
            <person name="Daum C."/>
            <person name="Saski C.A."/>
            <person name="Payton A.C."/>
            <person name="Mcbreen J.C."/>
            <person name="Conrad R.E."/>
            <person name="Kollar L.M."/>
            <person name="Olsson S."/>
            <person name="Huttunen S."/>
            <person name="Landis J.B."/>
            <person name="Wickett N.J."/>
            <person name="Johnson M.G."/>
            <person name="Rensing S.A."/>
            <person name="Grimwood J."/>
            <person name="Schmutz J."/>
            <person name="Mcdaniel S.F."/>
        </authorList>
    </citation>
    <scope>NUCLEOTIDE SEQUENCE</scope>
    <source>
        <strain evidence="1">R40</strain>
    </source>
</reference>
<comment type="caution">
    <text evidence="1">The sequence shown here is derived from an EMBL/GenBank/DDBJ whole genome shotgun (WGS) entry which is preliminary data.</text>
</comment>
<accession>A0A8T0I1M4</accession>
<evidence type="ECO:0000313" key="1">
    <source>
        <dbReference type="EMBL" id="KAG0576573.1"/>
    </source>
</evidence>
<dbReference type="Proteomes" id="UP000822688">
    <property type="component" value="Chromosome 5"/>
</dbReference>
<keyword evidence="2" id="KW-1185">Reference proteome</keyword>
<dbReference type="AlphaFoldDB" id="A0A8T0I1M4"/>
<evidence type="ECO:0000313" key="2">
    <source>
        <dbReference type="Proteomes" id="UP000822688"/>
    </source>
</evidence>
<organism evidence="1 2">
    <name type="scientific">Ceratodon purpureus</name>
    <name type="common">Fire moss</name>
    <name type="synonym">Dicranum purpureum</name>
    <dbReference type="NCBI Taxonomy" id="3225"/>
    <lineage>
        <taxon>Eukaryota</taxon>
        <taxon>Viridiplantae</taxon>
        <taxon>Streptophyta</taxon>
        <taxon>Embryophyta</taxon>
        <taxon>Bryophyta</taxon>
        <taxon>Bryophytina</taxon>
        <taxon>Bryopsida</taxon>
        <taxon>Dicranidae</taxon>
        <taxon>Pseudoditrichales</taxon>
        <taxon>Ditrichaceae</taxon>
        <taxon>Ceratodon</taxon>
    </lineage>
</organism>